<keyword evidence="1" id="KW-0805">Transcription regulation</keyword>
<evidence type="ECO:0000256" key="2">
    <source>
        <dbReference type="ARBA" id="ARBA00023125"/>
    </source>
</evidence>
<keyword evidence="7" id="KW-1185">Reference proteome</keyword>
<name>A0ABP6WCU5_9ACTN</name>
<keyword evidence="3" id="KW-0804">Transcription</keyword>
<evidence type="ECO:0000259" key="5">
    <source>
        <dbReference type="PROSITE" id="PS50977"/>
    </source>
</evidence>
<dbReference type="InterPro" id="IPR009057">
    <property type="entry name" value="Homeodomain-like_sf"/>
</dbReference>
<dbReference type="PRINTS" id="PR00455">
    <property type="entry name" value="HTHTETR"/>
</dbReference>
<dbReference type="PANTHER" id="PTHR30055:SF234">
    <property type="entry name" value="HTH-TYPE TRANSCRIPTIONAL REGULATOR BETI"/>
    <property type="match status" value="1"/>
</dbReference>
<reference evidence="7" key="1">
    <citation type="journal article" date="2019" name="Int. J. Syst. Evol. Microbiol.">
        <title>The Global Catalogue of Microorganisms (GCM) 10K type strain sequencing project: providing services to taxonomists for standard genome sequencing and annotation.</title>
        <authorList>
            <consortium name="The Broad Institute Genomics Platform"/>
            <consortium name="The Broad Institute Genome Sequencing Center for Infectious Disease"/>
            <person name="Wu L."/>
            <person name="Ma J."/>
        </authorList>
    </citation>
    <scope>NUCLEOTIDE SEQUENCE [LARGE SCALE GENOMIC DNA]</scope>
    <source>
        <strain evidence="7">JCM 17326</strain>
    </source>
</reference>
<proteinExistence type="predicted"/>
<feature type="domain" description="HTH tetR-type" evidence="5">
    <location>
        <begin position="12"/>
        <end position="72"/>
    </location>
</feature>
<dbReference type="SUPFAM" id="SSF46689">
    <property type="entry name" value="Homeodomain-like"/>
    <property type="match status" value="1"/>
</dbReference>
<evidence type="ECO:0000313" key="6">
    <source>
        <dbReference type="EMBL" id="GAA3548292.1"/>
    </source>
</evidence>
<organism evidence="6 7">
    <name type="scientific">Nonomuraea rosea</name>
    <dbReference type="NCBI Taxonomy" id="638574"/>
    <lineage>
        <taxon>Bacteria</taxon>
        <taxon>Bacillati</taxon>
        <taxon>Actinomycetota</taxon>
        <taxon>Actinomycetes</taxon>
        <taxon>Streptosporangiales</taxon>
        <taxon>Streptosporangiaceae</taxon>
        <taxon>Nonomuraea</taxon>
    </lineage>
</organism>
<accession>A0ABP6WCU5</accession>
<dbReference type="RefSeq" id="WP_345562207.1">
    <property type="nucleotide sequence ID" value="NZ_BAABDQ010000005.1"/>
</dbReference>
<evidence type="ECO:0000256" key="3">
    <source>
        <dbReference type="ARBA" id="ARBA00023163"/>
    </source>
</evidence>
<keyword evidence="2 4" id="KW-0238">DNA-binding</keyword>
<evidence type="ECO:0000256" key="1">
    <source>
        <dbReference type="ARBA" id="ARBA00023015"/>
    </source>
</evidence>
<feature type="DNA-binding region" description="H-T-H motif" evidence="4">
    <location>
        <begin position="35"/>
        <end position="54"/>
    </location>
</feature>
<comment type="caution">
    <text evidence="6">The sequence shown here is derived from an EMBL/GenBank/DDBJ whole genome shotgun (WGS) entry which is preliminary data.</text>
</comment>
<dbReference type="EMBL" id="BAABDQ010000005">
    <property type="protein sequence ID" value="GAA3548292.1"/>
    <property type="molecule type" value="Genomic_DNA"/>
</dbReference>
<dbReference type="Pfam" id="PF00440">
    <property type="entry name" value="TetR_N"/>
    <property type="match status" value="1"/>
</dbReference>
<protein>
    <submittedName>
        <fullName evidence="6">TetR/AcrR family transcriptional regulator</fullName>
    </submittedName>
</protein>
<dbReference type="PANTHER" id="PTHR30055">
    <property type="entry name" value="HTH-TYPE TRANSCRIPTIONAL REGULATOR RUTR"/>
    <property type="match status" value="1"/>
</dbReference>
<sequence length="211" mass="23405">MTPGNEPDPEDLTARARIREAAVKLFGELGFERTTFRGIAELAGVAPSLVRHHFGSKQSLRDECDKQLIKTFRRLNERVETAGLDAAPRVRPSAELGPYQRYLARALSEGAATELFEEFIRIHEQWLAREDLTRDVPPQADLRARAAVRTAMTLSVAVLHDHVSRTMDADLTSPQGELRLLRALLDVHSRPLLTPQEAAAAGDALDRGEVP</sequence>
<evidence type="ECO:0000313" key="7">
    <source>
        <dbReference type="Proteomes" id="UP001500630"/>
    </source>
</evidence>
<dbReference type="Gene3D" id="1.10.357.10">
    <property type="entry name" value="Tetracycline Repressor, domain 2"/>
    <property type="match status" value="1"/>
</dbReference>
<dbReference type="PROSITE" id="PS50977">
    <property type="entry name" value="HTH_TETR_2"/>
    <property type="match status" value="1"/>
</dbReference>
<dbReference type="InterPro" id="IPR050109">
    <property type="entry name" value="HTH-type_TetR-like_transc_reg"/>
</dbReference>
<gene>
    <name evidence="6" type="ORF">GCM10022419_030740</name>
</gene>
<dbReference type="Proteomes" id="UP001500630">
    <property type="component" value="Unassembled WGS sequence"/>
</dbReference>
<dbReference type="InterPro" id="IPR001647">
    <property type="entry name" value="HTH_TetR"/>
</dbReference>
<evidence type="ECO:0000256" key="4">
    <source>
        <dbReference type="PROSITE-ProRule" id="PRU00335"/>
    </source>
</evidence>